<dbReference type="AlphaFoldDB" id="A0A2H9TNM0"/>
<dbReference type="InterPro" id="IPR003034">
    <property type="entry name" value="SAP_dom"/>
</dbReference>
<evidence type="ECO:0000313" key="3">
    <source>
        <dbReference type="EMBL" id="PJF19361.1"/>
    </source>
</evidence>
<evidence type="ECO:0000259" key="2">
    <source>
        <dbReference type="PROSITE" id="PS50800"/>
    </source>
</evidence>
<proteinExistence type="predicted"/>
<reference evidence="3 4" key="1">
    <citation type="submission" date="2016-10" db="EMBL/GenBank/DDBJ databases">
        <title>The genome of Paramicrosporidium saccamoebae is the missing link in understanding Cryptomycota and Microsporidia evolution.</title>
        <authorList>
            <person name="Quandt C.A."/>
            <person name="Beaudet D."/>
            <person name="Corsaro D."/>
            <person name="Michel R."/>
            <person name="Corradi N."/>
            <person name="James T."/>
        </authorList>
    </citation>
    <scope>NUCLEOTIDE SEQUENCE [LARGE SCALE GENOMIC DNA]</scope>
    <source>
        <strain evidence="3 4">KSL3</strain>
    </source>
</reference>
<accession>A0A2H9TNM0</accession>
<feature type="region of interest" description="Disordered" evidence="1">
    <location>
        <begin position="34"/>
        <end position="89"/>
    </location>
</feature>
<name>A0A2H9TNM0_9FUNG</name>
<dbReference type="Pfam" id="PF02037">
    <property type="entry name" value="SAP"/>
    <property type="match status" value="1"/>
</dbReference>
<dbReference type="Proteomes" id="UP000240830">
    <property type="component" value="Unassembled WGS sequence"/>
</dbReference>
<comment type="caution">
    <text evidence="3">The sequence shown here is derived from an EMBL/GenBank/DDBJ whole genome shotgun (WGS) entry which is preliminary data.</text>
</comment>
<organism evidence="3 4">
    <name type="scientific">Paramicrosporidium saccamoebae</name>
    <dbReference type="NCBI Taxonomy" id="1246581"/>
    <lineage>
        <taxon>Eukaryota</taxon>
        <taxon>Fungi</taxon>
        <taxon>Fungi incertae sedis</taxon>
        <taxon>Cryptomycota</taxon>
        <taxon>Cryptomycota incertae sedis</taxon>
        <taxon>Paramicrosporidium</taxon>
    </lineage>
</organism>
<dbReference type="EMBL" id="MTSL01000065">
    <property type="protein sequence ID" value="PJF19361.1"/>
    <property type="molecule type" value="Genomic_DNA"/>
</dbReference>
<feature type="compositionally biased region" description="Low complexity" evidence="1">
    <location>
        <begin position="69"/>
        <end position="83"/>
    </location>
</feature>
<feature type="domain" description="SAP" evidence="2">
    <location>
        <begin position="266"/>
        <end position="300"/>
    </location>
</feature>
<dbReference type="PROSITE" id="PS50800">
    <property type="entry name" value="SAP"/>
    <property type="match status" value="1"/>
</dbReference>
<protein>
    <recommendedName>
        <fullName evidence="2">SAP domain-containing protein</fullName>
    </recommendedName>
</protein>
<dbReference type="OrthoDB" id="445357at2759"/>
<evidence type="ECO:0000313" key="4">
    <source>
        <dbReference type="Proteomes" id="UP000240830"/>
    </source>
</evidence>
<dbReference type="SMART" id="SM00513">
    <property type="entry name" value="SAP"/>
    <property type="match status" value="1"/>
</dbReference>
<keyword evidence="4" id="KW-1185">Reference proteome</keyword>
<gene>
    <name evidence="3" type="ORF">PSACC_00874</name>
</gene>
<dbReference type="InterPro" id="IPR036361">
    <property type="entry name" value="SAP_dom_sf"/>
</dbReference>
<sequence>MPTSNPDCPSDAKQAYASDLSEFFGGAWDFAPNGTFSDVADPPQESVLPDPVPEDPMQKHRSPVLSATSNQSIQAPASSSSPSVKTKPPNLYEALRRSQMMAPMMMTMSPLAGYSDGMMGNMDWTLDASGNIFPTSPSLLGTMDPTQMMMMQAARMKRPRVSPFMSPAGLDFGMGMNMFRRSAKMPLSPITRPSGERTALETNDKTMPLVLPFAAANIKPQMVKPTPVKLMPAKLTEEQKPQPLSLEDNIEKNLRSFLQDTRDLEWDNVTVVELKRILRQYELNATGKKAELMQRIKKIRLSYQHLDGTVESERVTKTGIKRTESSPDTMGSDAGLDETTMGKSLDELFAGALEIPPGSEMLFS</sequence>
<dbReference type="Gene3D" id="1.10.720.30">
    <property type="entry name" value="SAP domain"/>
    <property type="match status" value="1"/>
</dbReference>
<dbReference type="SUPFAM" id="SSF68906">
    <property type="entry name" value="SAP domain"/>
    <property type="match status" value="1"/>
</dbReference>
<evidence type="ECO:0000256" key="1">
    <source>
        <dbReference type="SAM" id="MobiDB-lite"/>
    </source>
</evidence>